<feature type="domain" description="T2SS protein K second SAM-like" evidence="11">
    <location>
        <begin position="213"/>
        <end position="258"/>
    </location>
</feature>
<gene>
    <name evidence="13" type="ORF">Tel_14780</name>
</gene>
<dbReference type="AlphaFoldDB" id="A0A0S2TGQ0"/>
<dbReference type="SUPFAM" id="SSF54523">
    <property type="entry name" value="Pili subunits"/>
    <property type="match status" value="1"/>
</dbReference>
<evidence type="ECO:0000256" key="3">
    <source>
        <dbReference type="ARBA" id="ARBA00022448"/>
    </source>
</evidence>
<evidence type="ECO:0000313" key="13">
    <source>
        <dbReference type="EMBL" id="ALP54307.1"/>
    </source>
</evidence>
<dbReference type="EMBL" id="CP013099">
    <property type="protein sequence ID" value="ALP54307.1"/>
    <property type="molecule type" value="Genomic_DNA"/>
</dbReference>
<evidence type="ECO:0000259" key="12">
    <source>
        <dbReference type="Pfam" id="PF21687"/>
    </source>
</evidence>
<dbReference type="InterPro" id="IPR005628">
    <property type="entry name" value="GspK"/>
</dbReference>
<dbReference type="InterPro" id="IPR049031">
    <property type="entry name" value="T2SSK_SAM-like_1st"/>
</dbReference>
<evidence type="ECO:0000256" key="10">
    <source>
        <dbReference type="PIRNR" id="PIRNR002786"/>
    </source>
</evidence>
<dbReference type="STRING" id="1748243.Tel_14780"/>
<dbReference type="InterPro" id="IPR038072">
    <property type="entry name" value="GspK_central_sf"/>
</dbReference>
<evidence type="ECO:0000256" key="7">
    <source>
        <dbReference type="ARBA" id="ARBA00022927"/>
    </source>
</evidence>
<dbReference type="Pfam" id="PF21687">
    <property type="entry name" value="T2SSK_1st"/>
    <property type="match status" value="1"/>
</dbReference>
<dbReference type="Pfam" id="PF03934">
    <property type="entry name" value="T2SSK"/>
    <property type="match status" value="1"/>
</dbReference>
<dbReference type="KEGG" id="tee:Tel_14780"/>
<proteinExistence type="inferred from homology"/>
<dbReference type="GO" id="GO:0009306">
    <property type="term" value="P:protein secretion"/>
    <property type="evidence" value="ECO:0007669"/>
    <property type="project" value="InterPro"/>
</dbReference>
<organism evidence="13 14">
    <name type="scientific">Candidatus Tenderia electrophaga</name>
    <dbReference type="NCBI Taxonomy" id="1748243"/>
    <lineage>
        <taxon>Bacteria</taxon>
        <taxon>Pseudomonadati</taxon>
        <taxon>Pseudomonadota</taxon>
        <taxon>Gammaproteobacteria</taxon>
        <taxon>Candidatus Tenderiales</taxon>
        <taxon>Candidatus Tenderiaceae</taxon>
        <taxon>Candidatus Tenderia</taxon>
    </lineage>
</organism>
<evidence type="ECO:0000313" key="14">
    <source>
        <dbReference type="Proteomes" id="UP000055136"/>
    </source>
</evidence>
<dbReference type="PANTHER" id="PTHR38831:SF1">
    <property type="entry name" value="TYPE II SECRETION SYSTEM PROTEIN K-RELATED"/>
    <property type="match status" value="1"/>
</dbReference>
<evidence type="ECO:0000256" key="9">
    <source>
        <dbReference type="ARBA" id="ARBA00023136"/>
    </source>
</evidence>
<comment type="similarity">
    <text evidence="2 10">Belongs to the GSP K family.</text>
</comment>
<dbReference type="GO" id="GO:0005886">
    <property type="term" value="C:plasma membrane"/>
    <property type="evidence" value="ECO:0007669"/>
    <property type="project" value="UniProtKB-SubCell"/>
</dbReference>
<keyword evidence="5 10" id="KW-0997">Cell inner membrane</keyword>
<dbReference type="Proteomes" id="UP000055136">
    <property type="component" value="Chromosome"/>
</dbReference>
<dbReference type="Gene3D" id="3.30.1300.30">
    <property type="entry name" value="GSPII I/J protein-like"/>
    <property type="match status" value="1"/>
</dbReference>
<evidence type="ECO:0000256" key="6">
    <source>
        <dbReference type="ARBA" id="ARBA00022692"/>
    </source>
</evidence>
<keyword evidence="3 10" id="KW-0813">Transport</keyword>
<evidence type="ECO:0000256" key="5">
    <source>
        <dbReference type="ARBA" id="ARBA00022519"/>
    </source>
</evidence>
<accession>A0A0S2TGQ0</accession>
<evidence type="ECO:0000256" key="2">
    <source>
        <dbReference type="ARBA" id="ARBA00007246"/>
    </source>
</evidence>
<dbReference type="PIRSF" id="PIRSF002786">
    <property type="entry name" value="XcpX"/>
    <property type="match status" value="1"/>
</dbReference>
<dbReference type="NCBIfam" id="NF037980">
    <property type="entry name" value="T2SS_GspK"/>
    <property type="match status" value="1"/>
</dbReference>
<comment type="subcellular location">
    <subcellularLocation>
        <location evidence="1 10">Cell inner membrane</location>
    </subcellularLocation>
</comment>
<dbReference type="SUPFAM" id="SSF158544">
    <property type="entry name" value="GspK insert domain-like"/>
    <property type="match status" value="1"/>
</dbReference>
<dbReference type="InterPro" id="IPR045584">
    <property type="entry name" value="Pilin-like"/>
</dbReference>
<evidence type="ECO:0000259" key="11">
    <source>
        <dbReference type="Pfam" id="PF03934"/>
    </source>
</evidence>
<dbReference type="PANTHER" id="PTHR38831">
    <property type="entry name" value="TYPE II SECRETION SYSTEM PROTEIN K"/>
    <property type="match status" value="1"/>
</dbReference>
<keyword evidence="8" id="KW-1133">Transmembrane helix</keyword>
<name>A0A0S2TGQ0_9GAMM</name>
<keyword evidence="4 10" id="KW-1003">Cell membrane</keyword>
<feature type="domain" description="T2SS protein K first SAM-like" evidence="12">
    <location>
        <begin position="104"/>
        <end position="207"/>
    </location>
</feature>
<dbReference type="Gene3D" id="1.10.40.60">
    <property type="entry name" value="EpsJ-like"/>
    <property type="match status" value="2"/>
</dbReference>
<evidence type="ECO:0000256" key="4">
    <source>
        <dbReference type="ARBA" id="ARBA00022475"/>
    </source>
</evidence>
<protein>
    <recommendedName>
        <fullName evidence="10">Type II secretion system protein K</fullName>
    </recommendedName>
</protein>
<sequence>MRRQQQGVALITAVLIVALVTAAAVAMAARQQVDIRRSANIFSNDQAYLFALGGEDYARNVLQFDADPNKGDPNVDHLGEFWAQPASFPVEGATLSGSVKDMQGRFNLNALVDSGGRVSTVRLEQFIRLLQLLDLNQDLADGVVDWIDSDSTPQFGPLGAEDDYYMLQDPPYRAANTLMKSASELRLIRGVDDETYQKLIPLVTALPVADTAINVNTAPAEVLAALVGRGSVSLADGAGIVEEREGKEFASIADFNHRTGNSVDISIADVKSSYFRVDAVAEFDQTRARLHSLLRRDGAKVEVLMRSRGSY</sequence>
<reference evidence="13" key="1">
    <citation type="submission" date="2015-10" db="EMBL/GenBank/DDBJ databases">
        <title>Description of Candidatus Tenderia electrophaga gen. nov, sp. nov., an Uncultivated Electroautotroph from a Biocathode Enrichment.</title>
        <authorList>
            <person name="Eddie B.J."/>
            <person name="Malanoski A.P."/>
            <person name="Wang Z."/>
            <person name="Hall R.J."/>
            <person name="Oh S.D."/>
            <person name="Heiner C."/>
            <person name="Lin B."/>
            <person name="Strycharz-Glaven S.M."/>
        </authorList>
    </citation>
    <scope>NUCLEOTIDE SEQUENCE [LARGE SCALE GENOMIC DNA]</scope>
    <source>
        <strain evidence="13">NRL1</strain>
    </source>
</reference>
<dbReference type="InterPro" id="IPR049179">
    <property type="entry name" value="T2SSK_SAM-like_2nd"/>
</dbReference>
<keyword evidence="9 10" id="KW-0472">Membrane</keyword>
<keyword evidence="6" id="KW-0812">Transmembrane</keyword>
<evidence type="ECO:0000256" key="8">
    <source>
        <dbReference type="ARBA" id="ARBA00022989"/>
    </source>
</evidence>
<keyword evidence="14" id="KW-1185">Reference proteome</keyword>
<keyword evidence="7" id="KW-0653">Protein transport</keyword>
<evidence type="ECO:0000256" key="1">
    <source>
        <dbReference type="ARBA" id="ARBA00004533"/>
    </source>
</evidence>